<reference evidence="1" key="1">
    <citation type="journal article" date="2015" name="Nature">
        <title>Complex archaea that bridge the gap between prokaryotes and eukaryotes.</title>
        <authorList>
            <person name="Spang A."/>
            <person name="Saw J.H."/>
            <person name="Jorgensen S.L."/>
            <person name="Zaremba-Niedzwiedzka K."/>
            <person name="Martijn J."/>
            <person name="Lind A.E."/>
            <person name="van Eijk R."/>
            <person name="Schleper C."/>
            <person name="Guy L."/>
            <person name="Ettema T.J."/>
        </authorList>
    </citation>
    <scope>NUCLEOTIDE SEQUENCE</scope>
</reference>
<gene>
    <name evidence="1" type="ORF">LCGC14_3156920</name>
</gene>
<accession>A0A0F8YGU7</accession>
<protein>
    <submittedName>
        <fullName evidence="1">Uncharacterized protein</fullName>
    </submittedName>
</protein>
<evidence type="ECO:0000313" key="1">
    <source>
        <dbReference type="EMBL" id="KKK47266.1"/>
    </source>
</evidence>
<proteinExistence type="predicted"/>
<feature type="non-terminal residue" evidence="1">
    <location>
        <position position="39"/>
    </location>
</feature>
<organism evidence="1">
    <name type="scientific">marine sediment metagenome</name>
    <dbReference type="NCBI Taxonomy" id="412755"/>
    <lineage>
        <taxon>unclassified sequences</taxon>
        <taxon>metagenomes</taxon>
        <taxon>ecological metagenomes</taxon>
    </lineage>
</organism>
<name>A0A0F8YGU7_9ZZZZ</name>
<comment type="caution">
    <text evidence="1">The sequence shown here is derived from an EMBL/GenBank/DDBJ whole genome shotgun (WGS) entry which is preliminary data.</text>
</comment>
<dbReference type="EMBL" id="LAZR01069662">
    <property type="protein sequence ID" value="KKK47266.1"/>
    <property type="molecule type" value="Genomic_DNA"/>
</dbReference>
<sequence>MTTETTTTTTKHETTKSIKSALRERGWINTACVTIDAPA</sequence>
<dbReference type="AlphaFoldDB" id="A0A0F8YGU7"/>